<reference evidence="1 2" key="1">
    <citation type="submission" date="2019-03" db="EMBL/GenBank/DDBJ databases">
        <title>Genomic Encyclopedia of Type Strains, Phase IV (KMG-IV): sequencing the most valuable type-strain genomes for metagenomic binning, comparative biology and taxonomic classification.</title>
        <authorList>
            <person name="Goeker M."/>
        </authorList>
    </citation>
    <scope>NUCLEOTIDE SEQUENCE [LARGE SCALE GENOMIC DNA]</scope>
    <source>
        <strain evidence="1 2">DSM 103426</strain>
    </source>
</reference>
<dbReference type="EMBL" id="SLZV01000002">
    <property type="protein sequence ID" value="TCS69919.1"/>
    <property type="molecule type" value="Genomic_DNA"/>
</dbReference>
<name>A0A4R3JRY5_9FIRM</name>
<evidence type="ECO:0000313" key="1">
    <source>
        <dbReference type="EMBL" id="TCS69919.1"/>
    </source>
</evidence>
<gene>
    <name evidence="1" type="ORF">EDD74_10288</name>
</gene>
<sequence length="173" mass="19731">MVLFCLTVMSMAGCKKGEMKEENQEVDKFFYSKLPKTNQKVSEEEEKKIQKGIENWAKTVLLADSSVGKQNQKLIEKSFYQSIADEKQREQVKKDRDKFYKGNDVKVQSAEAKIENAYATEYDGKSIGDVTCDVVIKGKKDGKPFSRTYHLKLAVSYVNEVVSVYEVGSISWK</sequence>
<proteinExistence type="predicted"/>
<dbReference type="AlphaFoldDB" id="A0A4R3JRY5"/>
<accession>A0A4R3JRY5</accession>
<comment type="caution">
    <text evidence="1">The sequence shown here is derived from an EMBL/GenBank/DDBJ whole genome shotgun (WGS) entry which is preliminary data.</text>
</comment>
<protein>
    <submittedName>
        <fullName evidence="1">Uncharacterized protein</fullName>
    </submittedName>
</protein>
<organism evidence="1 2">
    <name type="scientific">Faecalimonas umbilicata</name>
    <dbReference type="NCBI Taxonomy" id="1912855"/>
    <lineage>
        <taxon>Bacteria</taxon>
        <taxon>Bacillati</taxon>
        <taxon>Bacillota</taxon>
        <taxon>Clostridia</taxon>
        <taxon>Lachnospirales</taxon>
        <taxon>Lachnospiraceae</taxon>
        <taxon>Faecalimonas</taxon>
    </lineage>
</organism>
<evidence type="ECO:0000313" key="2">
    <source>
        <dbReference type="Proteomes" id="UP000294613"/>
    </source>
</evidence>
<dbReference type="Proteomes" id="UP000294613">
    <property type="component" value="Unassembled WGS sequence"/>
</dbReference>